<gene>
    <name evidence="1" type="ORF">CWI36_2001p0010</name>
</gene>
<proteinExistence type="predicted"/>
<reference evidence="1 2" key="1">
    <citation type="submission" date="2017-12" db="EMBL/GenBank/DDBJ databases">
        <authorList>
            <person name="Pombert J.-F."/>
            <person name="Haag K.L."/>
            <person name="Ebert D."/>
        </authorList>
    </citation>
    <scope>NUCLEOTIDE SEQUENCE [LARGE SCALE GENOMIC DNA]</scope>
    <source>
        <strain evidence="1">BE-OM-2</strain>
    </source>
</reference>
<dbReference type="VEuPathDB" id="MicrosporidiaDB:CWI39_3517p0010"/>
<evidence type="ECO:0000313" key="2">
    <source>
        <dbReference type="Proteomes" id="UP000291404"/>
    </source>
</evidence>
<comment type="caution">
    <text evidence="1">The sequence shown here is derived from an EMBL/GenBank/DDBJ whole genome shotgun (WGS) entry which is preliminary data.</text>
</comment>
<dbReference type="AlphaFoldDB" id="A0A4Q9KYS7"/>
<accession>A0A4Q9KYS7</accession>
<dbReference type="VEuPathDB" id="MicrosporidiaDB:CWI36_2001p0010"/>
<protein>
    <submittedName>
        <fullName evidence="1">Uncharacterized protein</fullName>
    </submittedName>
</protein>
<dbReference type="EMBL" id="PITI01002001">
    <property type="protein sequence ID" value="TBT99379.1"/>
    <property type="molecule type" value="Genomic_DNA"/>
</dbReference>
<dbReference type="Proteomes" id="UP000291404">
    <property type="component" value="Unassembled WGS sequence"/>
</dbReference>
<keyword evidence="2" id="KW-1185">Reference proteome</keyword>
<evidence type="ECO:0000313" key="1">
    <source>
        <dbReference type="EMBL" id="TBT99379.1"/>
    </source>
</evidence>
<sequence>MINRKEENYRKEIRKINNYSNNDQITEYYADEYNAVPYPIIIENNDSEYEVFFDSLDDVIKTYKSMVKKTVMFEYKYANCNRKLFEELYPLLEEAKRILYIYYKRYLIHKIDISSDMYIEEFIASFEN</sequence>
<name>A0A4Q9KYS7_9MICR</name>
<organism evidence="1 2">
    <name type="scientific">Hamiltosporidium magnivora</name>
    <dbReference type="NCBI Taxonomy" id="148818"/>
    <lineage>
        <taxon>Eukaryota</taxon>
        <taxon>Fungi</taxon>
        <taxon>Fungi incertae sedis</taxon>
        <taxon>Microsporidia</taxon>
        <taxon>Dubosqiidae</taxon>
        <taxon>Hamiltosporidium</taxon>
    </lineage>
</organism>